<dbReference type="InterPro" id="IPR054416">
    <property type="entry name" value="GST_UstS-like_C"/>
</dbReference>
<evidence type="ECO:0000313" key="4">
    <source>
        <dbReference type="Proteomes" id="UP001206595"/>
    </source>
</evidence>
<dbReference type="Pfam" id="PF13409">
    <property type="entry name" value="GST_N_2"/>
    <property type="match status" value="1"/>
</dbReference>
<keyword evidence="4" id="KW-1185">Reference proteome</keyword>
<name>A0AAD5EG48_UMBRA</name>
<dbReference type="Pfam" id="PF22041">
    <property type="entry name" value="GST_C_7"/>
    <property type="match status" value="1"/>
</dbReference>
<proteinExistence type="inferred from homology"/>
<comment type="similarity">
    <text evidence="1">Belongs to the GST superfamily.</text>
</comment>
<feature type="domain" description="GST C-terminal" evidence="2">
    <location>
        <begin position="105"/>
        <end position="232"/>
    </location>
</feature>
<reference evidence="3" key="2">
    <citation type="journal article" date="2022" name="Proc. Natl. Acad. Sci. U.S.A.">
        <title>Diploid-dominant life cycles characterize the early evolution of Fungi.</title>
        <authorList>
            <person name="Amses K.R."/>
            <person name="Simmons D.R."/>
            <person name="Longcore J.E."/>
            <person name="Mondo S.J."/>
            <person name="Seto K."/>
            <person name="Jeronimo G.H."/>
            <person name="Bonds A.E."/>
            <person name="Quandt C.A."/>
            <person name="Davis W.J."/>
            <person name="Chang Y."/>
            <person name="Federici B.A."/>
            <person name="Kuo A."/>
            <person name="LaButti K."/>
            <person name="Pangilinan J."/>
            <person name="Andreopoulos W."/>
            <person name="Tritt A."/>
            <person name="Riley R."/>
            <person name="Hundley H."/>
            <person name="Johnson J."/>
            <person name="Lipzen A."/>
            <person name="Barry K."/>
            <person name="Lang B.F."/>
            <person name="Cuomo C.A."/>
            <person name="Buchler N.E."/>
            <person name="Grigoriev I.V."/>
            <person name="Spatafora J.W."/>
            <person name="Stajich J.E."/>
            <person name="James T.Y."/>
        </authorList>
    </citation>
    <scope>NUCLEOTIDE SEQUENCE</scope>
    <source>
        <strain evidence="3">AG</strain>
    </source>
</reference>
<reference evidence="3" key="1">
    <citation type="submission" date="2021-06" db="EMBL/GenBank/DDBJ databases">
        <authorList>
            <consortium name="DOE Joint Genome Institute"/>
            <person name="Mondo S.J."/>
            <person name="Amses K.R."/>
            <person name="Simmons D.R."/>
            <person name="Longcore J.E."/>
            <person name="Seto K."/>
            <person name="Alves G.H."/>
            <person name="Bonds A.E."/>
            <person name="Quandt C.A."/>
            <person name="Davis W.J."/>
            <person name="Chang Y."/>
            <person name="Letcher P.M."/>
            <person name="Powell M.J."/>
            <person name="Kuo A."/>
            <person name="Labutti K."/>
            <person name="Pangilinan J."/>
            <person name="Andreopoulos W."/>
            <person name="Tritt A."/>
            <person name="Riley R."/>
            <person name="Hundley H."/>
            <person name="Johnson J."/>
            <person name="Lipzen A."/>
            <person name="Barry K."/>
            <person name="Berbee M.L."/>
            <person name="Buchler N.E."/>
            <person name="Grigoriev I.V."/>
            <person name="Spatafora J.W."/>
            <person name="Stajich J.E."/>
            <person name="James T.Y."/>
        </authorList>
    </citation>
    <scope>NUCLEOTIDE SEQUENCE</scope>
    <source>
        <strain evidence="3">AG</strain>
    </source>
</reference>
<dbReference type="InterPro" id="IPR036282">
    <property type="entry name" value="Glutathione-S-Trfase_C_sf"/>
</dbReference>
<gene>
    <name evidence="3" type="ORF">K450DRAFT_298372</name>
</gene>
<accession>A0AAD5EG48</accession>
<dbReference type="Gene3D" id="3.40.30.10">
    <property type="entry name" value="Glutaredoxin"/>
    <property type="match status" value="1"/>
</dbReference>
<dbReference type="SUPFAM" id="SSF47616">
    <property type="entry name" value="GST C-terminal domain-like"/>
    <property type="match status" value="1"/>
</dbReference>
<dbReference type="EMBL" id="MU620904">
    <property type="protein sequence ID" value="KAI8581650.1"/>
    <property type="molecule type" value="Genomic_DNA"/>
</dbReference>
<evidence type="ECO:0000313" key="3">
    <source>
        <dbReference type="EMBL" id="KAI8581650.1"/>
    </source>
</evidence>
<dbReference type="Gene3D" id="1.20.1050.10">
    <property type="match status" value="1"/>
</dbReference>
<dbReference type="PANTHER" id="PTHR44051">
    <property type="entry name" value="GLUTATHIONE S-TRANSFERASE-RELATED"/>
    <property type="match status" value="1"/>
</dbReference>
<evidence type="ECO:0000259" key="2">
    <source>
        <dbReference type="PROSITE" id="PS50405"/>
    </source>
</evidence>
<dbReference type="InterPro" id="IPR036249">
    <property type="entry name" value="Thioredoxin-like_sf"/>
</dbReference>
<sequence>MSIVLYDLKRTRDSSEANPWSPNTWKIRFLMNIKGLDYTTKYLHFLDIPQVIGELVPQGLRCVPCITDVDGESIQDSKKIALYLEQKYPSPSIFHGGAGIHFFFDDWSMQNIVFLPFRMTILKLFHELDEEAQVYYRKSRESVFKQSLEDYAGDSEEHLQALNKQLALIAKSLAKYDYLTGDEPGWADICLASYIIMLEKFDPETFYNRMINQDQNLVAWWNRMKMYADYSH</sequence>
<dbReference type="Proteomes" id="UP001206595">
    <property type="component" value="Unassembled WGS sequence"/>
</dbReference>
<dbReference type="InterPro" id="IPR010987">
    <property type="entry name" value="Glutathione-S-Trfase_C-like"/>
</dbReference>
<dbReference type="PANTHER" id="PTHR44051:SF8">
    <property type="entry name" value="GLUTATHIONE S-TRANSFERASE GSTA"/>
    <property type="match status" value="1"/>
</dbReference>
<evidence type="ECO:0000256" key="1">
    <source>
        <dbReference type="ARBA" id="ARBA00007409"/>
    </source>
</evidence>
<dbReference type="AlphaFoldDB" id="A0AAD5EG48"/>
<comment type="caution">
    <text evidence="3">The sequence shown here is derived from an EMBL/GenBank/DDBJ whole genome shotgun (WGS) entry which is preliminary data.</text>
</comment>
<dbReference type="InterPro" id="IPR004045">
    <property type="entry name" value="Glutathione_S-Trfase_N"/>
</dbReference>
<dbReference type="PROSITE" id="PS50405">
    <property type="entry name" value="GST_CTER"/>
    <property type="match status" value="1"/>
</dbReference>
<dbReference type="SUPFAM" id="SSF52833">
    <property type="entry name" value="Thioredoxin-like"/>
    <property type="match status" value="1"/>
</dbReference>
<dbReference type="RefSeq" id="XP_051446654.1">
    <property type="nucleotide sequence ID" value="XM_051593686.1"/>
</dbReference>
<organism evidence="3 4">
    <name type="scientific">Umbelopsis ramanniana AG</name>
    <dbReference type="NCBI Taxonomy" id="1314678"/>
    <lineage>
        <taxon>Eukaryota</taxon>
        <taxon>Fungi</taxon>
        <taxon>Fungi incertae sedis</taxon>
        <taxon>Mucoromycota</taxon>
        <taxon>Mucoromycotina</taxon>
        <taxon>Umbelopsidomycetes</taxon>
        <taxon>Umbelopsidales</taxon>
        <taxon>Umbelopsidaceae</taxon>
        <taxon>Umbelopsis</taxon>
    </lineage>
</organism>
<dbReference type="GeneID" id="75919028"/>
<protein>
    <recommendedName>
        <fullName evidence="2">GST C-terminal domain-containing protein</fullName>
    </recommendedName>
</protein>